<evidence type="ECO:0000313" key="1">
    <source>
        <dbReference type="EMBL" id="AKP49552.1"/>
    </source>
</evidence>
<evidence type="ECO:0008006" key="3">
    <source>
        <dbReference type="Google" id="ProtNLM"/>
    </source>
</evidence>
<dbReference type="KEGG" id="camu:CA2015_0067"/>
<dbReference type="Proteomes" id="UP000036520">
    <property type="component" value="Chromosome"/>
</dbReference>
<dbReference type="InterPro" id="IPR016195">
    <property type="entry name" value="Pol/histidinol_Pase-like"/>
</dbReference>
<gene>
    <name evidence="1" type="ORF">CA2015_0067</name>
</gene>
<keyword evidence="2" id="KW-1185">Reference proteome</keyword>
<sequence>MSTTTKILKWFKYLFLGTMVLLLLLILVKISPALWNRWVTYPGLEQARNELWQQYRKPPQVIPMPLYQGVVHSHTFWSHDSRGLLPEIMDGAKKAELQFIFNSDHKRNQLDTFPRGYQGVYDGIIIESGTEHSSGLMISPFDSTVIDWDRPEAEVIHDVVENDGLAIYVHSEDEHDWENPDYQAMEIYNIHTDMKDEEGIFPILVNRLLNPKKYTHWMFRDLYDEQTEILANWDRLNQNRKIVGVAGVDAHNNQSFRARHLEDEKIEWVGPNADTLVIREANWFDKLLMGEPDKYGWAFKWELDPYFNSYNHANNYVYCDTLTNVNIRDHIKLGHVFVSFESLAKGEGFQYFAVNQTDSLTAILGDSVNLAAVNNLKAISPFPVKFQLYQNGELIDETEEKYDYEYRIRDKGNYRIVARVDLKAEWIPWIYTNPIYVY</sequence>
<dbReference type="Gene3D" id="3.20.20.140">
    <property type="entry name" value="Metal-dependent hydrolases"/>
    <property type="match status" value="1"/>
</dbReference>
<dbReference type="RefSeq" id="WP_048640084.1">
    <property type="nucleotide sequence ID" value="NZ_CP012040.1"/>
</dbReference>
<dbReference type="PATRIC" id="fig|320787.5.peg.75"/>
<name>A0A0H4PMR4_9BACT</name>
<accession>A0A0H4PMR4</accession>
<dbReference type="EMBL" id="CP012040">
    <property type="protein sequence ID" value="AKP49552.1"/>
    <property type="molecule type" value="Genomic_DNA"/>
</dbReference>
<protein>
    <recommendedName>
        <fullName evidence="3">PHP domain protein</fullName>
    </recommendedName>
</protein>
<dbReference type="SUPFAM" id="SSF89550">
    <property type="entry name" value="PHP domain-like"/>
    <property type="match status" value="1"/>
</dbReference>
<organism evidence="1 2">
    <name type="scientific">Cyclobacterium amurskyense</name>
    <dbReference type="NCBI Taxonomy" id="320787"/>
    <lineage>
        <taxon>Bacteria</taxon>
        <taxon>Pseudomonadati</taxon>
        <taxon>Bacteroidota</taxon>
        <taxon>Cytophagia</taxon>
        <taxon>Cytophagales</taxon>
        <taxon>Cyclobacteriaceae</taxon>
        <taxon>Cyclobacterium</taxon>
    </lineage>
</organism>
<dbReference type="STRING" id="320787.CA2015_0067"/>
<dbReference type="OrthoDB" id="9801679at2"/>
<dbReference type="AlphaFoldDB" id="A0A0H4PMR4"/>
<reference evidence="1 2" key="1">
    <citation type="submission" date="2015-07" db="EMBL/GenBank/DDBJ databases">
        <authorList>
            <person name="Kim K.M."/>
        </authorList>
    </citation>
    <scope>NUCLEOTIDE SEQUENCE [LARGE SCALE GENOMIC DNA]</scope>
    <source>
        <strain evidence="1 2">KCTC 12363</strain>
    </source>
</reference>
<proteinExistence type="predicted"/>
<evidence type="ECO:0000313" key="2">
    <source>
        <dbReference type="Proteomes" id="UP000036520"/>
    </source>
</evidence>